<dbReference type="InterPro" id="IPR011006">
    <property type="entry name" value="CheY-like_superfamily"/>
</dbReference>
<keyword evidence="12" id="KW-1185">Reference proteome</keyword>
<evidence type="ECO:0000256" key="8">
    <source>
        <dbReference type="PROSITE-ProRule" id="PRU01091"/>
    </source>
</evidence>
<dbReference type="GO" id="GO:0005737">
    <property type="term" value="C:cytoplasm"/>
    <property type="evidence" value="ECO:0007669"/>
    <property type="project" value="UniProtKB-SubCell"/>
</dbReference>
<dbReference type="InterPro" id="IPR005158">
    <property type="entry name" value="BTAD"/>
</dbReference>
<dbReference type="SMART" id="SM00448">
    <property type="entry name" value="REC"/>
    <property type="match status" value="1"/>
</dbReference>
<evidence type="ECO:0000256" key="1">
    <source>
        <dbReference type="ARBA" id="ARBA00004496"/>
    </source>
</evidence>
<dbReference type="GO" id="GO:0006355">
    <property type="term" value="P:regulation of DNA-templated transcription"/>
    <property type="evidence" value="ECO:0007669"/>
    <property type="project" value="InterPro"/>
</dbReference>
<dbReference type="SMART" id="SM01043">
    <property type="entry name" value="BTAD"/>
    <property type="match status" value="1"/>
</dbReference>
<dbReference type="EMBL" id="FNHF01000005">
    <property type="protein sequence ID" value="SDM81834.1"/>
    <property type="molecule type" value="Genomic_DNA"/>
</dbReference>
<dbReference type="InterPro" id="IPR001867">
    <property type="entry name" value="OmpR/PhoB-type_DNA-bd"/>
</dbReference>
<keyword evidence="5 8" id="KW-0238">DNA-binding</keyword>
<dbReference type="SUPFAM" id="SSF48452">
    <property type="entry name" value="TPR-like"/>
    <property type="match status" value="1"/>
</dbReference>
<dbReference type="Proteomes" id="UP000182347">
    <property type="component" value="Unassembled WGS sequence"/>
</dbReference>
<reference evidence="12" key="1">
    <citation type="submission" date="2016-10" db="EMBL/GenBank/DDBJ databases">
        <authorList>
            <person name="Varghese N."/>
            <person name="Submissions S."/>
        </authorList>
    </citation>
    <scope>NUCLEOTIDE SEQUENCE [LARGE SCALE GENOMIC DNA]</scope>
    <source>
        <strain evidence="12">CGMCC 1.6199</strain>
    </source>
</reference>
<dbReference type="SUPFAM" id="SSF52172">
    <property type="entry name" value="CheY-like"/>
    <property type="match status" value="1"/>
</dbReference>
<evidence type="ECO:0000259" key="10">
    <source>
        <dbReference type="PROSITE" id="PS51755"/>
    </source>
</evidence>
<dbReference type="InterPro" id="IPR051677">
    <property type="entry name" value="AfsR-DnrI-RedD_regulator"/>
</dbReference>
<evidence type="ECO:0000313" key="12">
    <source>
        <dbReference type="Proteomes" id="UP000182347"/>
    </source>
</evidence>
<dbReference type="Gene3D" id="3.40.50.2300">
    <property type="match status" value="1"/>
</dbReference>
<dbReference type="InterPro" id="IPR001789">
    <property type="entry name" value="Sig_transdc_resp-reg_receiver"/>
</dbReference>
<dbReference type="InterPro" id="IPR036388">
    <property type="entry name" value="WH-like_DNA-bd_sf"/>
</dbReference>
<sequence length="378" mass="44814">MKVILIDDESLALDFLEFQINKIENADVIGKYNYFDAEKHTDLLAEVDVIFLDIEMPEINGLELAEKLLEINANISIVFVTAFNHYAVQAFELNALDYVLKPVQFERLKKTLERVERKVNNQKHPSFVKDDVLRINVSRELTFELNGGTTEFISWRTAKSQELFLYLLHHENKTVRKSEIVELIWTEFGPEKAYSQLYTAIYHIRKTLKKFNDHFIIKNVGEGYNLSTQKVSIDLAEWEHKMKTAPKITTETIDYFEKNMKLYKGGYLQEYHYLWAEAECYRLEQVWLKIAFRLASYYVKQKDVEKAETWYKKICLLRPEDEDAHFSLMKLYDSSGMAFLVDRQYHELEEALKAFDLQISTNVKTWFTQWKENKKSIR</sequence>
<dbReference type="AlphaFoldDB" id="A0A1G9WBA4"/>
<dbReference type="Gene3D" id="1.25.40.10">
    <property type="entry name" value="Tetratricopeptide repeat domain"/>
    <property type="match status" value="1"/>
</dbReference>
<protein>
    <submittedName>
        <fullName evidence="11">Two-component response regulator, SAPR family, consists of REC, wHTH and BTAD domains</fullName>
    </submittedName>
</protein>
<keyword evidence="4" id="KW-0805">Transcription regulation</keyword>
<dbReference type="PROSITE" id="PS50110">
    <property type="entry name" value="RESPONSE_REGULATORY"/>
    <property type="match status" value="1"/>
</dbReference>
<gene>
    <name evidence="11" type="ORF">SAMN05216244_3504</name>
</gene>
<dbReference type="PANTHER" id="PTHR35807:SF2">
    <property type="entry name" value="TRANSCRIPTIONAL ACTIVATOR DOMAIN"/>
    <property type="match status" value="1"/>
</dbReference>
<dbReference type="Pfam" id="PF03704">
    <property type="entry name" value="BTAD"/>
    <property type="match status" value="1"/>
</dbReference>
<feature type="domain" description="Response regulatory" evidence="9">
    <location>
        <begin position="2"/>
        <end position="116"/>
    </location>
</feature>
<keyword evidence="7" id="KW-0597">Phosphoprotein</keyword>
<keyword evidence="3" id="KW-0902">Two-component regulatory system</keyword>
<evidence type="ECO:0000256" key="2">
    <source>
        <dbReference type="ARBA" id="ARBA00005820"/>
    </source>
</evidence>
<dbReference type="PROSITE" id="PS51755">
    <property type="entry name" value="OMPR_PHOB"/>
    <property type="match status" value="1"/>
</dbReference>
<evidence type="ECO:0000256" key="5">
    <source>
        <dbReference type="ARBA" id="ARBA00023125"/>
    </source>
</evidence>
<name>A0A1G9WBA4_9BACI</name>
<evidence type="ECO:0000256" key="7">
    <source>
        <dbReference type="PROSITE-ProRule" id="PRU00169"/>
    </source>
</evidence>
<dbReference type="Gene3D" id="1.10.10.10">
    <property type="entry name" value="Winged helix-like DNA-binding domain superfamily/Winged helix DNA-binding domain"/>
    <property type="match status" value="1"/>
</dbReference>
<evidence type="ECO:0000256" key="6">
    <source>
        <dbReference type="ARBA" id="ARBA00023163"/>
    </source>
</evidence>
<dbReference type="GO" id="GO:0000160">
    <property type="term" value="P:phosphorelay signal transduction system"/>
    <property type="evidence" value="ECO:0007669"/>
    <property type="project" value="UniProtKB-KW"/>
</dbReference>
<keyword evidence="6" id="KW-0804">Transcription</keyword>
<feature type="modified residue" description="4-aspartylphosphate" evidence="7">
    <location>
        <position position="53"/>
    </location>
</feature>
<proteinExistence type="inferred from homology"/>
<accession>A0A1G9WBA4</accession>
<organism evidence="11 12">
    <name type="scientific">Sediminibacillus halophilus</name>
    <dbReference type="NCBI Taxonomy" id="482461"/>
    <lineage>
        <taxon>Bacteria</taxon>
        <taxon>Bacillati</taxon>
        <taxon>Bacillota</taxon>
        <taxon>Bacilli</taxon>
        <taxon>Bacillales</taxon>
        <taxon>Bacillaceae</taxon>
        <taxon>Sediminibacillus</taxon>
    </lineage>
</organism>
<evidence type="ECO:0000259" key="9">
    <source>
        <dbReference type="PROSITE" id="PS50110"/>
    </source>
</evidence>
<dbReference type="STRING" id="482461.SAMN05216244_3504"/>
<evidence type="ECO:0000256" key="4">
    <source>
        <dbReference type="ARBA" id="ARBA00023015"/>
    </source>
</evidence>
<dbReference type="PANTHER" id="PTHR35807">
    <property type="entry name" value="TRANSCRIPTIONAL REGULATOR REDD-RELATED"/>
    <property type="match status" value="1"/>
</dbReference>
<dbReference type="InterPro" id="IPR011990">
    <property type="entry name" value="TPR-like_helical_dom_sf"/>
</dbReference>
<feature type="DNA-binding region" description="OmpR/PhoB-type" evidence="8">
    <location>
        <begin position="124"/>
        <end position="228"/>
    </location>
</feature>
<comment type="subcellular location">
    <subcellularLocation>
        <location evidence="1">Cytoplasm</location>
    </subcellularLocation>
</comment>
<dbReference type="SUPFAM" id="SSF46894">
    <property type="entry name" value="C-terminal effector domain of the bipartite response regulators"/>
    <property type="match status" value="1"/>
</dbReference>
<dbReference type="SMART" id="SM00862">
    <property type="entry name" value="Trans_reg_C"/>
    <property type="match status" value="1"/>
</dbReference>
<evidence type="ECO:0000313" key="11">
    <source>
        <dbReference type="EMBL" id="SDM81834.1"/>
    </source>
</evidence>
<dbReference type="GO" id="GO:0003677">
    <property type="term" value="F:DNA binding"/>
    <property type="evidence" value="ECO:0007669"/>
    <property type="project" value="UniProtKB-UniRule"/>
</dbReference>
<dbReference type="InterPro" id="IPR016032">
    <property type="entry name" value="Sig_transdc_resp-reg_C-effctor"/>
</dbReference>
<evidence type="ECO:0000256" key="3">
    <source>
        <dbReference type="ARBA" id="ARBA00023012"/>
    </source>
</evidence>
<dbReference type="Pfam" id="PF00486">
    <property type="entry name" value="Trans_reg_C"/>
    <property type="match status" value="1"/>
</dbReference>
<dbReference type="RefSeq" id="WP_074600535.1">
    <property type="nucleotide sequence ID" value="NZ_FNHF01000005.1"/>
</dbReference>
<comment type="similarity">
    <text evidence="2">Belongs to the AfsR/DnrI/RedD regulatory family.</text>
</comment>
<feature type="domain" description="OmpR/PhoB-type" evidence="10">
    <location>
        <begin position="124"/>
        <end position="228"/>
    </location>
</feature>
<dbReference type="Pfam" id="PF00072">
    <property type="entry name" value="Response_reg"/>
    <property type="match status" value="1"/>
</dbReference>